<protein>
    <recommendedName>
        <fullName evidence="5">GPI transamidase component PIG-T</fullName>
    </recommendedName>
</protein>
<feature type="signal peptide" evidence="2">
    <location>
        <begin position="1"/>
        <end position="19"/>
    </location>
</feature>
<dbReference type="HOGENOM" id="CLU_021459_2_0_1"/>
<sequence length="545" mass="60292">MHRTKISVLLSFLVLPAACKFTNGVAEPSISGELYNEDLLMRPLHDGRVVATFTFTTVLLGATPRDPRDSERSAHHHSLFPLTLGQILHEYSITDLHLTMNSGKWNYDHWGLPDDPNVGTGAELWAWMADGAASTIDERWTGLRNALAGHFCASLGSLDAQRTSSPVAAFPLSFPHSTPHALRYANLPSEHVCTENLTPFVKLLPCKTRAGLATLLTPQRIFDADWHGLSVHVQSTQKGVELKLGVQAVFDPVRLSGGTRRDWSFRMLFDRVIDASCPVASSGMVRIKAPNGQLHILSPATVVDESSIAVYNLTAHIPLDVSISWPHEYSFQYSPPLRNLLTPLSIKRTLYGSSQTHGLLSLALTNNEYYDMTVGYFENLPALVTLWAHTMTGKVNGTGRDGLISDISYHPHQLLTNGQRSPSTLQATLTIPAKSTLRLSMEVSKAFLKYTEHPPDAMRGWDLLPAVFFPLHLSVNSTHETRPIMGISARMYTPTLLIDLPTPDFSMPYNVIILSCTLITLIFGSVFNLLIRRWVIVPLEDNAFG</sequence>
<dbReference type="GO" id="GO:0042765">
    <property type="term" value="C:GPI-anchor transamidase complex"/>
    <property type="evidence" value="ECO:0007669"/>
    <property type="project" value="InterPro"/>
</dbReference>
<accession>A0A0C3ERI8</accession>
<evidence type="ECO:0000313" key="4">
    <source>
        <dbReference type="Proteomes" id="UP000053989"/>
    </source>
</evidence>
<evidence type="ECO:0008006" key="5">
    <source>
        <dbReference type="Google" id="ProtNLM"/>
    </source>
</evidence>
<dbReference type="InterPro" id="IPR007245">
    <property type="entry name" value="PIG-T"/>
</dbReference>
<dbReference type="PANTHER" id="PTHR12959:SF11">
    <property type="entry name" value="GPI TRANSAMIDASE COMPONENT PIG-T"/>
    <property type="match status" value="1"/>
</dbReference>
<name>A0A0C3ERI8_9AGAM</name>
<reference evidence="4" key="2">
    <citation type="submission" date="2015-01" db="EMBL/GenBank/DDBJ databases">
        <title>Evolutionary Origins and Diversification of the Mycorrhizal Mutualists.</title>
        <authorList>
            <consortium name="DOE Joint Genome Institute"/>
            <consortium name="Mycorrhizal Genomics Consortium"/>
            <person name="Kohler A."/>
            <person name="Kuo A."/>
            <person name="Nagy L.G."/>
            <person name="Floudas D."/>
            <person name="Copeland A."/>
            <person name="Barry K.W."/>
            <person name="Cichocki N."/>
            <person name="Veneault-Fourrey C."/>
            <person name="LaButti K."/>
            <person name="Lindquist E.A."/>
            <person name="Lipzen A."/>
            <person name="Lundell T."/>
            <person name="Morin E."/>
            <person name="Murat C."/>
            <person name="Riley R."/>
            <person name="Ohm R."/>
            <person name="Sun H."/>
            <person name="Tunlid A."/>
            <person name="Henrissat B."/>
            <person name="Grigoriev I.V."/>
            <person name="Hibbett D.S."/>
            <person name="Martin F."/>
        </authorList>
    </citation>
    <scope>NUCLEOTIDE SEQUENCE [LARGE SCALE GENOMIC DNA]</scope>
    <source>
        <strain evidence="4">Foug A</strain>
    </source>
</reference>
<dbReference type="AlphaFoldDB" id="A0A0C3ERI8"/>
<keyword evidence="1" id="KW-1133">Transmembrane helix</keyword>
<keyword evidence="2" id="KW-0732">Signal</keyword>
<dbReference type="STRING" id="1036808.A0A0C3ERI8"/>
<dbReference type="Proteomes" id="UP000053989">
    <property type="component" value="Unassembled WGS sequence"/>
</dbReference>
<dbReference type="InParanoid" id="A0A0C3ERI8"/>
<keyword evidence="1" id="KW-0812">Transmembrane</keyword>
<dbReference type="Pfam" id="PF04113">
    <property type="entry name" value="Gpi16"/>
    <property type="match status" value="2"/>
</dbReference>
<dbReference type="FunCoup" id="A0A0C3ERI8">
    <property type="interactions" value="275"/>
</dbReference>
<gene>
    <name evidence="3" type="ORF">SCLCIDRAFT_149727</name>
</gene>
<keyword evidence="4" id="KW-1185">Reference proteome</keyword>
<evidence type="ECO:0000313" key="3">
    <source>
        <dbReference type="EMBL" id="KIM70446.1"/>
    </source>
</evidence>
<feature type="chain" id="PRO_5002177143" description="GPI transamidase component PIG-T" evidence="2">
    <location>
        <begin position="20"/>
        <end position="545"/>
    </location>
</feature>
<dbReference type="EMBL" id="KN822004">
    <property type="protein sequence ID" value="KIM70446.1"/>
    <property type="molecule type" value="Genomic_DNA"/>
</dbReference>
<dbReference type="PANTHER" id="PTHR12959">
    <property type="entry name" value="GPI TRANSAMIDASE COMPONENT PIG-T-RELATED"/>
    <property type="match status" value="1"/>
</dbReference>
<reference evidence="3 4" key="1">
    <citation type="submission" date="2014-04" db="EMBL/GenBank/DDBJ databases">
        <authorList>
            <consortium name="DOE Joint Genome Institute"/>
            <person name="Kuo A."/>
            <person name="Kohler A."/>
            <person name="Nagy L.G."/>
            <person name="Floudas D."/>
            <person name="Copeland A."/>
            <person name="Barry K.W."/>
            <person name="Cichocki N."/>
            <person name="Veneault-Fourrey C."/>
            <person name="LaButti K."/>
            <person name="Lindquist E.A."/>
            <person name="Lipzen A."/>
            <person name="Lundell T."/>
            <person name="Morin E."/>
            <person name="Murat C."/>
            <person name="Sun H."/>
            <person name="Tunlid A."/>
            <person name="Henrissat B."/>
            <person name="Grigoriev I.V."/>
            <person name="Hibbett D.S."/>
            <person name="Martin F."/>
            <person name="Nordberg H.P."/>
            <person name="Cantor M.N."/>
            <person name="Hua S.X."/>
        </authorList>
    </citation>
    <scope>NUCLEOTIDE SEQUENCE [LARGE SCALE GENOMIC DNA]</scope>
    <source>
        <strain evidence="3 4">Foug A</strain>
    </source>
</reference>
<evidence type="ECO:0000256" key="2">
    <source>
        <dbReference type="SAM" id="SignalP"/>
    </source>
</evidence>
<keyword evidence="1" id="KW-0472">Membrane</keyword>
<dbReference type="OrthoDB" id="331263at2759"/>
<proteinExistence type="predicted"/>
<evidence type="ECO:0000256" key="1">
    <source>
        <dbReference type="SAM" id="Phobius"/>
    </source>
</evidence>
<feature type="transmembrane region" description="Helical" evidence="1">
    <location>
        <begin position="509"/>
        <end position="531"/>
    </location>
</feature>
<organism evidence="3 4">
    <name type="scientific">Scleroderma citrinum Foug A</name>
    <dbReference type="NCBI Taxonomy" id="1036808"/>
    <lineage>
        <taxon>Eukaryota</taxon>
        <taxon>Fungi</taxon>
        <taxon>Dikarya</taxon>
        <taxon>Basidiomycota</taxon>
        <taxon>Agaricomycotina</taxon>
        <taxon>Agaricomycetes</taxon>
        <taxon>Agaricomycetidae</taxon>
        <taxon>Boletales</taxon>
        <taxon>Sclerodermatineae</taxon>
        <taxon>Sclerodermataceae</taxon>
        <taxon>Scleroderma</taxon>
    </lineage>
</organism>
<dbReference type="GO" id="GO:0016255">
    <property type="term" value="P:attachment of GPI anchor to protein"/>
    <property type="evidence" value="ECO:0007669"/>
    <property type="project" value="InterPro"/>
</dbReference>